<keyword evidence="5 10" id="KW-0378">Hydrolase</keyword>
<evidence type="ECO:0000256" key="10">
    <source>
        <dbReference type="HAMAP-Rule" id="MF_04110"/>
    </source>
</evidence>
<dbReference type="InterPro" id="IPR023347">
    <property type="entry name" value="Lysozyme_dom_sf"/>
</dbReference>
<evidence type="ECO:0000256" key="2">
    <source>
        <dbReference type="ARBA" id="ARBA00022529"/>
    </source>
</evidence>
<comment type="caution">
    <text evidence="10">Lacks the conserved Asp active site.</text>
</comment>
<feature type="domain" description="Peptidoglycan binding-like" evidence="12">
    <location>
        <begin position="174"/>
        <end position="229"/>
    </location>
</feature>
<dbReference type="InterPro" id="IPR023346">
    <property type="entry name" value="Lysozyme-like_dom_sf"/>
</dbReference>
<dbReference type="GO" id="GO:0009253">
    <property type="term" value="P:peptidoglycan catabolic process"/>
    <property type="evidence" value="ECO:0007669"/>
    <property type="project" value="UniProtKB-UniRule"/>
</dbReference>
<evidence type="ECO:0000256" key="6">
    <source>
        <dbReference type="ARBA" id="ARBA00022852"/>
    </source>
</evidence>
<dbReference type="SUPFAM" id="SSF53955">
    <property type="entry name" value="Lysozyme-like"/>
    <property type="match status" value="1"/>
</dbReference>
<dbReference type="InterPro" id="IPR033907">
    <property type="entry name" value="Endolysin_autolysin"/>
</dbReference>
<sequence length="389" mass="42897">MKEGGVDERMKISEKGLSMIERFEGCLLKASNKLDGVWTIGYGQTGSYYGKRVRRGMTTTKALAHAWLRDHSIKTYEDAVTQAVKVPLNQNQFDALVSFAYNVGVGALKQSTTLRKLNAGDYAGAADALTMWTKCKGKVLAGLVRRRKEERALFLTPVTQAKTTNTDLLRKGDRGDDVKLLQHRLNILGWQLTEDGIWGVKTDTAVRNYQYHADLTVDGIVGPKTQAALIKDAILARAAEMGAYMVKHKWHYQDKTYRAKSTFAATKALDKPGSSCSHYVSWVLQDVGLLESGKRISHDNGKVTGTGNLIGCQVIQAGGKTWDKLSDLRPGDVCVWDSNLAIYADNGKWYDAGGPFQANTKGGCYTDIGPIAPHYDRTQVIHHVVRTIV</sequence>
<comment type="subcellular location">
    <subcellularLocation>
        <location evidence="10">Host cytoplasm</location>
    </subcellularLocation>
    <text evidence="10">The endolysin is cytoplasmic, but can reach the periplasmic space with the help of the holins which disrupt the host cell membrane.</text>
</comment>
<evidence type="ECO:0000256" key="1">
    <source>
        <dbReference type="ARBA" id="ARBA00000632"/>
    </source>
</evidence>
<dbReference type="GO" id="GO:0003796">
    <property type="term" value="F:lysozyme activity"/>
    <property type="evidence" value="ECO:0007669"/>
    <property type="project" value="UniProtKB-UniRule"/>
</dbReference>
<keyword evidence="8 10" id="KW-1035">Host cytoplasm</keyword>
<dbReference type="Gene3D" id="1.10.530.40">
    <property type="match status" value="1"/>
</dbReference>
<keyword evidence="2 10" id="KW-0929">Antimicrobial</keyword>
<keyword evidence="7 10" id="KW-0578">Host cell lysis by virus</keyword>
<keyword evidence="3 10" id="KW-1188">Viral release from host cell</keyword>
<evidence type="ECO:0000256" key="8">
    <source>
        <dbReference type="ARBA" id="ARBA00023200"/>
    </source>
</evidence>
<dbReference type="PANTHER" id="PTHR38107">
    <property type="match status" value="1"/>
</dbReference>
<dbReference type="InterPro" id="IPR002196">
    <property type="entry name" value="Glyco_hydro_24"/>
</dbReference>
<comment type="caution">
    <text evidence="10">Lacks conserved residue(s) required for the propagation of feature annotation.</text>
</comment>
<dbReference type="GO" id="GO:0042742">
    <property type="term" value="P:defense response to bacterium"/>
    <property type="evidence" value="ECO:0007669"/>
    <property type="project" value="UniProtKB-KW"/>
</dbReference>
<dbReference type="HAMAP" id="MF_04110">
    <property type="entry name" value="ENDOLYSIN_T4"/>
    <property type="match status" value="1"/>
</dbReference>
<dbReference type="EC" id="3.2.1.17" evidence="10"/>
<dbReference type="GO" id="GO:0044659">
    <property type="term" value="P:viral release from host cell by cytolysis"/>
    <property type="evidence" value="ECO:0007669"/>
    <property type="project" value="UniProtKB-UniRule"/>
</dbReference>
<evidence type="ECO:0000256" key="3">
    <source>
        <dbReference type="ARBA" id="ARBA00022612"/>
    </source>
</evidence>
<dbReference type="Pfam" id="PF01471">
    <property type="entry name" value="PG_binding_1"/>
    <property type="match status" value="1"/>
</dbReference>
<keyword evidence="9 10" id="KW-0326">Glycosidase</keyword>
<evidence type="ECO:0000256" key="5">
    <source>
        <dbReference type="ARBA" id="ARBA00022801"/>
    </source>
</evidence>
<evidence type="ECO:0000256" key="11">
    <source>
        <dbReference type="RuleBase" id="RU003788"/>
    </source>
</evidence>
<evidence type="ECO:0000313" key="13">
    <source>
        <dbReference type="EMBL" id="DAF87249.1"/>
    </source>
</evidence>
<dbReference type="InterPro" id="IPR038765">
    <property type="entry name" value="Papain-like_cys_pep_sf"/>
</dbReference>
<evidence type="ECO:0000256" key="7">
    <source>
        <dbReference type="ARBA" id="ARBA00023142"/>
    </source>
</evidence>
<evidence type="ECO:0000259" key="12">
    <source>
        <dbReference type="Pfam" id="PF01471"/>
    </source>
</evidence>
<dbReference type="Gene3D" id="3.90.1720.10">
    <property type="entry name" value="endopeptidase domain like (from Nostoc punctiforme)"/>
    <property type="match status" value="1"/>
</dbReference>
<protein>
    <recommendedName>
        <fullName evidence="10">Endolysin</fullName>
        <ecNumber evidence="10">3.2.1.17</ecNumber>
    </recommendedName>
    <alternativeName>
        <fullName evidence="10">Lysis protein</fullName>
    </alternativeName>
    <alternativeName>
        <fullName evidence="10">Lysozyme</fullName>
    </alternativeName>
    <alternativeName>
        <fullName evidence="10">Muramidase</fullName>
    </alternativeName>
</protein>
<dbReference type="InterPro" id="IPR036366">
    <property type="entry name" value="PGBDSf"/>
</dbReference>
<dbReference type="CDD" id="cd00737">
    <property type="entry name" value="lyz_endolysin_autolysin"/>
    <property type="match status" value="1"/>
</dbReference>
<feature type="active site" description="Proton donor/acceptor" evidence="10">
    <location>
        <position position="24"/>
    </location>
</feature>
<organism evidence="13">
    <name type="scientific">Siphoviridae sp. ctDsE1</name>
    <dbReference type="NCBI Taxonomy" id="2825390"/>
    <lineage>
        <taxon>Viruses</taxon>
        <taxon>Duplodnaviria</taxon>
        <taxon>Heunggongvirae</taxon>
        <taxon>Uroviricota</taxon>
        <taxon>Caudoviricetes</taxon>
    </lineage>
</organism>
<evidence type="ECO:0000256" key="4">
    <source>
        <dbReference type="ARBA" id="ARBA00022638"/>
    </source>
</evidence>
<dbReference type="PANTHER" id="PTHR38107:SF3">
    <property type="entry name" value="LYSOZYME RRRD-RELATED"/>
    <property type="match status" value="1"/>
</dbReference>
<dbReference type="SUPFAM" id="SSF54001">
    <property type="entry name" value="Cysteine proteinases"/>
    <property type="match status" value="1"/>
</dbReference>
<reference evidence="13" key="1">
    <citation type="journal article" date="2021" name="Proc. Natl. Acad. Sci. U.S.A.">
        <title>A Catalog of Tens of Thousands of Viruses from Human Metagenomes Reveals Hidden Associations with Chronic Diseases.</title>
        <authorList>
            <person name="Tisza M.J."/>
            <person name="Buck C.B."/>
        </authorList>
    </citation>
    <scope>NUCLEOTIDE SEQUENCE</scope>
    <source>
        <strain evidence="13">CtDsE1</strain>
    </source>
</reference>
<accession>A0A8S5TYG6</accession>
<keyword evidence="4 10" id="KW-0081">Bacteriolytic enzyme</keyword>
<dbReference type="InterPro" id="IPR051018">
    <property type="entry name" value="Bacteriophage_GH24"/>
</dbReference>
<dbReference type="InterPro" id="IPR002477">
    <property type="entry name" value="Peptidoglycan-bd-like"/>
</dbReference>
<dbReference type="Pfam" id="PF00959">
    <property type="entry name" value="Phage_lysozyme"/>
    <property type="match status" value="1"/>
</dbReference>
<dbReference type="SUPFAM" id="SSF47090">
    <property type="entry name" value="PGBD-like"/>
    <property type="match status" value="1"/>
</dbReference>
<proteinExistence type="inferred from homology"/>
<comment type="function">
    <text evidence="10">Endolysin with lysozyme activity that degrades host peptidoglycans and participates with the holin and spanin proteins in the sequential events which lead to the programmed host cell lysis releasing the mature viral particles. Once the holin has permeabilized the host cell membrane, the endolysin can reach the periplasm and break down the peptidoglycan layer.</text>
</comment>
<dbReference type="Gene3D" id="1.10.101.10">
    <property type="entry name" value="PGBD-like superfamily/PGBD"/>
    <property type="match status" value="1"/>
</dbReference>
<keyword evidence="6 10" id="KW-0204">Cytolysis</keyword>
<comment type="catalytic activity">
    <reaction evidence="1 10 11">
        <text>Hydrolysis of (1-&gt;4)-beta-linkages between N-acetylmuramic acid and N-acetyl-D-glucosamine residues in a peptidoglycan and between N-acetyl-D-glucosamine residues in chitodextrins.</text>
        <dbReference type="EC" id="3.2.1.17"/>
    </reaction>
</comment>
<dbReference type="InterPro" id="IPR036365">
    <property type="entry name" value="PGBD-like_sf"/>
</dbReference>
<evidence type="ECO:0000256" key="9">
    <source>
        <dbReference type="ARBA" id="ARBA00023295"/>
    </source>
</evidence>
<dbReference type="EMBL" id="BK015961">
    <property type="protein sequence ID" value="DAF87249.1"/>
    <property type="molecule type" value="Genomic_DNA"/>
</dbReference>
<dbReference type="GO" id="GO:0030430">
    <property type="term" value="C:host cell cytoplasm"/>
    <property type="evidence" value="ECO:0007669"/>
    <property type="project" value="UniProtKB-SubCell"/>
</dbReference>
<dbReference type="GO" id="GO:0016998">
    <property type="term" value="P:cell wall macromolecule catabolic process"/>
    <property type="evidence" value="ECO:0007669"/>
    <property type="project" value="InterPro"/>
</dbReference>
<name>A0A8S5TYG6_9CAUD</name>
<comment type="similarity">
    <text evidence="10 11">Belongs to the glycosyl hydrolase 24 family.</text>
</comment>
<dbReference type="InterPro" id="IPR034690">
    <property type="entry name" value="Endolysin_T4_type"/>
</dbReference>